<comment type="caution">
    <text evidence="1">The sequence shown here is derived from an EMBL/GenBank/DDBJ whole genome shotgun (WGS) entry which is preliminary data.</text>
</comment>
<organism evidence="1 2">
    <name type="scientific">Metabacillus mangrovi</name>
    <dbReference type="NCBI Taxonomy" id="1491830"/>
    <lineage>
        <taxon>Bacteria</taxon>
        <taxon>Bacillati</taxon>
        <taxon>Bacillota</taxon>
        <taxon>Bacilli</taxon>
        <taxon>Bacillales</taxon>
        <taxon>Bacillaceae</taxon>
        <taxon>Metabacillus</taxon>
    </lineage>
</organism>
<dbReference type="RefSeq" id="WP_155113586.1">
    <property type="nucleotide sequence ID" value="NZ_WMIB01000022.1"/>
</dbReference>
<dbReference type="PROSITE" id="PS51257">
    <property type="entry name" value="PROKAR_LIPOPROTEIN"/>
    <property type="match status" value="1"/>
</dbReference>
<evidence type="ECO:0008006" key="3">
    <source>
        <dbReference type="Google" id="ProtNLM"/>
    </source>
</evidence>
<accession>A0A7X2S8D2</accession>
<dbReference type="EMBL" id="WMIB01000022">
    <property type="protein sequence ID" value="MTH55076.1"/>
    <property type="molecule type" value="Genomic_DNA"/>
</dbReference>
<evidence type="ECO:0000313" key="2">
    <source>
        <dbReference type="Proteomes" id="UP000434639"/>
    </source>
</evidence>
<evidence type="ECO:0000313" key="1">
    <source>
        <dbReference type="EMBL" id="MTH55076.1"/>
    </source>
</evidence>
<protein>
    <recommendedName>
        <fullName evidence="3">Lipoprotein</fullName>
    </recommendedName>
</protein>
<name>A0A7X2S8D2_9BACI</name>
<dbReference type="Proteomes" id="UP000434639">
    <property type="component" value="Unassembled WGS sequence"/>
</dbReference>
<keyword evidence="2" id="KW-1185">Reference proteome</keyword>
<gene>
    <name evidence="1" type="ORF">GKZ89_16855</name>
</gene>
<dbReference type="AlphaFoldDB" id="A0A7X2S8D2"/>
<reference evidence="1 2" key="1">
    <citation type="journal article" date="2017" name="Int. J. Syst. Evol. Microbiol.">
        <title>Bacillus mangrovi sp. nov., isolated from a sediment sample from a mangrove forest.</title>
        <authorList>
            <person name="Gupta V."/>
            <person name="Singh P.K."/>
            <person name="Korpole S."/>
            <person name="Tanuku N.R.S."/>
            <person name="Pinnaka A.K."/>
        </authorList>
    </citation>
    <scope>NUCLEOTIDE SEQUENCE [LARGE SCALE GENOMIC DNA]</scope>
    <source>
        <strain evidence="1 2">KCTC 33872</strain>
    </source>
</reference>
<dbReference type="OrthoDB" id="2453115at2"/>
<sequence>MRIQIKFAAALLLFILAGCDGLNGKVEKPAALKDDFTKGYLLSDSEVEEGYFTFKSKTDGYTMLFPQDAVISDDFGNEIHGLEYEAILYGAKRDGAAIETQITYEDNRSTSKLEPNLSLLSSSIGYEGSYKEMKEDGKVHYFAKDVMDVGKATAYSYLSFIKADTTNQAVRIVYTITCQKKDTSCTAKQNDFEQVAIKMVKSIVFKK</sequence>
<proteinExistence type="predicted"/>